<evidence type="ECO:0000256" key="9">
    <source>
        <dbReference type="ARBA" id="ARBA00022842"/>
    </source>
</evidence>
<comment type="caution">
    <text evidence="15">The sequence shown here is derived from an EMBL/GenBank/DDBJ whole genome shotgun (WGS) entry which is preliminary data.</text>
</comment>
<dbReference type="AlphaFoldDB" id="A0A3B0B1V2"/>
<evidence type="ECO:0000256" key="7">
    <source>
        <dbReference type="ARBA" id="ARBA00022679"/>
    </source>
</evidence>
<keyword evidence="16" id="KW-1185">Reference proteome</keyword>
<dbReference type="PROSITE" id="PS00792">
    <property type="entry name" value="DHPS_1"/>
    <property type="match status" value="1"/>
</dbReference>
<dbReference type="PANTHER" id="PTHR20941">
    <property type="entry name" value="FOLATE SYNTHESIS PROTEINS"/>
    <property type="match status" value="1"/>
</dbReference>
<dbReference type="Gene3D" id="3.20.20.20">
    <property type="entry name" value="Dihydropteroate synthase-like"/>
    <property type="match status" value="1"/>
</dbReference>
<dbReference type="Proteomes" id="UP000282311">
    <property type="component" value="Unassembled WGS sequence"/>
</dbReference>
<comment type="similarity">
    <text evidence="4 13">Belongs to the DHPS family.</text>
</comment>
<dbReference type="GO" id="GO:0046656">
    <property type="term" value="P:folic acid biosynthetic process"/>
    <property type="evidence" value="ECO:0007669"/>
    <property type="project" value="UniProtKB-KW"/>
</dbReference>
<evidence type="ECO:0000256" key="12">
    <source>
        <dbReference type="ARBA" id="ARBA00053449"/>
    </source>
</evidence>
<evidence type="ECO:0000313" key="15">
    <source>
        <dbReference type="EMBL" id="RKN65776.1"/>
    </source>
</evidence>
<evidence type="ECO:0000256" key="3">
    <source>
        <dbReference type="ARBA" id="ARBA00004763"/>
    </source>
</evidence>
<dbReference type="InterPro" id="IPR011005">
    <property type="entry name" value="Dihydropteroate_synth-like_sf"/>
</dbReference>
<gene>
    <name evidence="15" type="primary">folP</name>
    <name evidence="15" type="ORF">D7M11_32205</name>
</gene>
<evidence type="ECO:0000256" key="5">
    <source>
        <dbReference type="ARBA" id="ARBA00012458"/>
    </source>
</evidence>
<comment type="cofactor">
    <cofactor evidence="2 13">
        <name>Mg(2+)</name>
        <dbReference type="ChEBI" id="CHEBI:18420"/>
    </cofactor>
</comment>
<dbReference type="SUPFAM" id="SSF51717">
    <property type="entry name" value="Dihydropteroate synthetase-like"/>
    <property type="match status" value="1"/>
</dbReference>
<accession>A0A3B0B1V2</accession>
<protein>
    <recommendedName>
        <fullName evidence="6 13">Dihydropteroate synthase</fullName>
        <shortName evidence="13">DHPS</shortName>
        <ecNumber evidence="5 13">2.5.1.15</ecNumber>
    </recommendedName>
    <alternativeName>
        <fullName evidence="11 13">Dihydropteroate pyrophosphorylase</fullName>
    </alternativeName>
</protein>
<dbReference type="EMBL" id="RBAH01000036">
    <property type="protein sequence ID" value="RKN65776.1"/>
    <property type="molecule type" value="Genomic_DNA"/>
</dbReference>
<dbReference type="Pfam" id="PF00809">
    <property type="entry name" value="Pterin_bind"/>
    <property type="match status" value="1"/>
</dbReference>
<dbReference type="GO" id="GO:0004156">
    <property type="term" value="F:dihydropteroate synthase activity"/>
    <property type="evidence" value="ECO:0007669"/>
    <property type="project" value="UniProtKB-EC"/>
</dbReference>
<reference evidence="15 16" key="1">
    <citation type="journal article" date="2007" name="Int. J. Syst. Evol. Microbiol.">
        <title>Paenibacillus ginsengarvi sp. nov., isolated from soil from ginseng cultivation.</title>
        <authorList>
            <person name="Yoon M.H."/>
            <person name="Ten L.N."/>
            <person name="Im W.T."/>
        </authorList>
    </citation>
    <scope>NUCLEOTIDE SEQUENCE [LARGE SCALE GENOMIC DNA]</scope>
    <source>
        <strain evidence="15 16">KCTC 13059</strain>
    </source>
</reference>
<dbReference type="FunFam" id="3.20.20.20:FF:000006">
    <property type="entry name" value="Dihydropteroate synthase"/>
    <property type="match status" value="1"/>
</dbReference>
<keyword evidence="10 13" id="KW-0289">Folate biosynthesis</keyword>
<comment type="pathway">
    <text evidence="3 13">Cofactor biosynthesis; tetrahydrofolate biosynthesis; 7,8-dihydrofolate from 2-amino-4-hydroxy-6-hydroxymethyl-7,8-dihydropteridine diphosphate and 4-aminobenzoate: step 1/2.</text>
</comment>
<keyword evidence="9 13" id="KW-0460">Magnesium</keyword>
<dbReference type="GO" id="GO:0046654">
    <property type="term" value="P:tetrahydrofolate biosynthetic process"/>
    <property type="evidence" value="ECO:0007669"/>
    <property type="project" value="UniProtKB-UniPathway"/>
</dbReference>
<organism evidence="15 16">
    <name type="scientific">Paenibacillus ginsengarvi</name>
    <dbReference type="NCBI Taxonomy" id="400777"/>
    <lineage>
        <taxon>Bacteria</taxon>
        <taxon>Bacillati</taxon>
        <taxon>Bacillota</taxon>
        <taxon>Bacilli</taxon>
        <taxon>Bacillales</taxon>
        <taxon>Paenibacillaceae</taxon>
        <taxon>Paenibacillus</taxon>
    </lineage>
</organism>
<keyword evidence="7 13" id="KW-0808">Transferase</keyword>
<dbReference type="InterPro" id="IPR000489">
    <property type="entry name" value="Pterin-binding_dom"/>
</dbReference>
<evidence type="ECO:0000256" key="13">
    <source>
        <dbReference type="RuleBase" id="RU361205"/>
    </source>
</evidence>
<feature type="domain" description="Pterin-binding" evidence="14">
    <location>
        <begin position="41"/>
        <end position="288"/>
    </location>
</feature>
<dbReference type="InterPro" id="IPR045031">
    <property type="entry name" value="DHP_synth-like"/>
</dbReference>
<dbReference type="GO" id="GO:0005829">
    <property type="term" value="C:cytosol"/>
    <property type="evidence" value="ECO:0007669"/>
    <property type="project" value="TreeGrafter"/>
</dbReference>
<dbReference type="PANTHER" id="PTHR20941:SF1">
    <property type="entry name" value="FOLIC ACID SYNTHESIS PROTEIN FOL1"/>
    <property type="match status" value="1"/>
</dbReference>
<keyword evidence="8 13" id="KW-0479">Metal-binding</keyword>
<dbReference type="InterPro" id="IPR006390">
    <property type="entry name" value="DHP_synth_dom"/>
</dbReference>
<evidence type="ECO:0000256" key="8">
    <source>
        <dbReference type="ARBA" id="ARBA00022723"/>
    </source>
</evidence>
<comment type="function">
    <text evidence="12 13">Catalyzes the condensation of para-aminobenzoate (pABA) with 6-hydroxymethyl-7,8-dihydropterin diphosphate (DHPt-PP) to form 7,8-dihydropteroate (H2Pte), the immediate precursor of folate derivatives.</text>
</comment>
<evidence type="ECO:0000256" key="2">
    <source>
        <dbReference type="ARBA" id="ARBA00001946"/>
    </source>
</evidence>
<dbReference type="NCBIfam" id="TIGR01496">
    <property type="entry name" value="DHPS"/>
    <property type="match status" value="1"/>
</dbReference>
<dbReference type="OrthoDB" id="9811744at2"/>
<dbReference type="PROSITE" id="PS00793">
    <property type="entry name" value="DHPS_2"/>
    <property type="match status" value="1"/>
</dbReference>
<evidence type="ECO:0000256" key="1">
    <source>
        <dbReference type="ARBA" id="ARBA00000012"/>
    </source>
</evidence>
<evidence type="ECO:0000256" key="10">
    <source>
        <dbReference type="ARBA" id="ARBA00022909"/>
    </source>
</evidence>
<evidence type="ECO:0000259" key="14">
    <source>
        <dbReference type="PROSITE" id="PS50972"/>
    </source>
</evidence>
<evidence type="ECO:0000256" key="6">
    <source>
        <dbReference type="ARBA" id="ARBA00016919"/>
    </source>
</evidence>
<dbReference type="GO" id="GO:0046872">
    <property type="term" value="F:metal ion binding"/>
    <property type="evidence" value="ECO:0007669"/>
    <property type="project" value="UniProtKB-KW"/>
</dbReference>
<dbReference type="PROSITE" id="PS50972">
    <property type="entry name" value="PTERIN_BINDING"/>
    <property type="match status" value="1"/>
</dbReference>
<evidence type="ECO:0000256" key="11">
    <source>
        <dbReference type="ARBA" id="ARBA00030193"/>
    </source>
</evidence>
<dbReference type="UniPathway" id="UPA00077">
    <property type="reaction ID" value="UER00156"/>
</dbReference>
<evidence type="ECO:0000256" key="4">
    <source>
        <dbReference type="ARBA" id="ARBA00009503"/>
    </source>
</evidence>
<name>A0A3B0B1V2_9BACL</name>
<dbReference type="CDD" id="cd00739">
    <property type="entry name" value="DHPS"/>
    <property type="match status" value="1"/>
</dbReference>
<evidence type="ECO:0000313" key="16">
    <source>
        <dbReference type="Proteomes" id="UP000282311"/>
    </source>
</evidence>
<sequence length="297" mass="32263">MQQNRNDAEQLELPFARPLSDYTGKRTLRCRNLELKLGERTLIMGILNVTPDSFSDGGQYANISRAVERALEMVREGADIIDIGGESTRPGFAQVSVQEELERVIPVIEALTAAGHPVPISIDTYKAEVASEALKAGAHIVNDIWGFKENGDIAAIAAAYDCPVVLMHNRKAAEYTHFTAEVVADLRESINIAVQASVRAEQIILDPGIGFGKTLEHNLTLMNRLHHITALGYPVLLGTSRKSMIGKTLHVTPGDALEGTAATVALGIAQGCAIMRVHDVLAMKRVAVMTDAMIRRY</sequence>
<comment type="catalytic activity">
    <reaction evidence="1">
        <text>(7,8-dihydropterin-6-yl)methyl diphosphate + 4-aminobenzoate = 7,8-dihydropteroate + diphosphate</text>
        <dbReference type="Rhea" id="RHEA:19949"/>
        <dbReference type="ChEBI" id="CHEBI:17836"/>
        <dbReference type="ChEBI" id="CHEBI:17839"/>
        <dbReference type="ChEBI" id="CHEBI:33019"/>
        <dbReference type="ChEBI" id="CHEBI:72950"/>
        <dbReference type="EC" id="2.5.1.15"/>
    </reaction>
</comment>
<proteinExistence type="inferred from homology"/>
<dbReference type="EC" id="2.5.1.15" evidence="5 13"/>